<sequence length="110" mass="12933">MKRRYFNLDHSVIDYPYKTNNDDGFVKSVCFDDRFILTFNCQNVNAKEMKVNIIGNQVRIEIIKKDKNKGHLFSKSSYKIYKLPDNVDSRSIKYTFNDHGDLIITGEKES</sequence>
<evidence type="ECO:0000313" key="3">
    <source>
        <dbReference type="WBParaSite" id="SVE_0501400.1"/>
    </source>
</evidence>
<dbReference type="InterPro" id="IPR002068">
    <property type="entry name" value="A-crystallin/Hsp20_dom"/>
</dbReference>
<evidence type="ECO:0000313" key="2">
    <source>
        <dbReference type="Proteomes" id="UP000035680"/>
    </source>
</evidence>
<dbReference type="Proteomes" id="UP000035680">
    <property type="component" value="Unassembled WGS sequence"/>
</dbReference>
<dbReference type="WBParaSite" id="SVE_0501400.1">
    <property type="protein sequence ID" value="SVE_0501400.1"/>
    <property type="gene ID" value="SVE_0501400"/>
</dbReference>
<dbReference type="Pfam" id="PF00011">
    <property type="entry name" value="HSP20"/>
    <property type="match status" value="1"/>
</dbReference>
<organism evidence="2 3">
    <name type="scientific">Strongyloides venezuelensis</name>
    <name type="common">Threadworm</name>
    <dbReference type="NCBI Taxonomy" id="75913"/>
    <lineage>
        <taxon>Eukaryota</taxon>
        <taxon>Metazoa</taxon>
        <taxon>Ecdysozoa</taxon>
        <taxon>Nematoda</taxon>
        <taxon>Chromadorea</taxon>
        <taxon>Rhabditida</taxon>
        <taxon>Tylenchina</taxon>
        <taxon>Panagrolaimomorpha</taxon>
        <taxon>Strongyloidoidea</taxon>
        <taxon>Strongyloididae</taxon>
        <taxon>Strongyloides</taxon>
    </lineage>
</organism>
<evidence type="ECO:0000259" key="1">
    <source>
        <dbReference type="Pfam" id="PF00011"/>
    </source>
</evidence>
<dbReference type="AlphaFoldDB" id="A0A0K0F865"/>
<reference evidence="3" key="2">
    <citation type="submission" date="2015-08" db="UniProtKB">
        <authorList>
            <consortium name="WormBaseParasite"/>
        </authorList>
    </citation>
    <scope>IDENTIFICATION</scope>
</reference>
<reference evidence="2" key="1">
    <citation type="submission" date="2014-07" db="EMBL/GenBank/DDBJ databases">
        <authorList>
            <person name="Martin A.A"/>
            <person name="De Silva N."/>
        </authorList>
    </citation>
    <scope>NUCLEOTIDE SEQUENCE</scope>
</reference>
<dbReference type="Gene3D" id="2.60.40.790">
    <property type="match status" value="1"/>
</dbReference>
<name>A0A0K0F865_STRVS</name>
<dbReference type="InterPro" id="IPR008978">
    <property type="entry name" value="HSP20-like_chaperone"/>
</dbReference>
<keyword evidence="2" id="KW-1185">Reference proteome</keyword>
<dbReference type="SUPFAM" id="SSF49764">
    <property type="entry name" value="HSP20-like chaperones"/>
    <property type="match status" value="1"/>
</dbReference>
<accession>A0A0K0F865</accession>
<dbReference type="STRING" id="75913.A0A0K0F865"/>
<feature type="domain" description="SHSP" evidence="1">
    <location>
        <begin position="32"/>
        <end position="108"/>
    </location>
</feature>
<protein>
    <submittedName>
        <fullName evidence="3">SHSP domain-containing protein</fullName>
    </submittedName>
</protein>
<proteinExistence type="predicted"/>